<dbReference type="STRING" id="70996.SE18_00740"/>
<keyword evidence="3" id="KW-1185">Reference proteome</keyword>
<sequence length="146" mass="16454">MVRVIREVAKFSLAGLLVVGSCIGLAFWVWEPPLPEDSGYSVEWQQIVSDNPTQLYFEVRFQTSEAFTQVWVEALSKPTLELWFEPLVTNTIQPFVPFVIRGSVSLELAAPGDSIEFALHRMKGETSRTINLNHPANFNGTVLMVR</sequence>
<keyword evidence="1" id="KW-0472">Membrane</keyword>
<evidence type="ECO:0000256" key="1">
    <source>
        <dbReference type="SAM" id="Phobius"/>
    </source>
</evidence>
<feature type="transmembrane region" description="Helical" evidence="1">
    <location>
        <begin position="12"/>
        <end position="30"/>
    </location>
</feature>
<protein>
    <submittedName>
        <fullName evidence="2">Uncharacterized protein</fullName>
    </submittedName>
</protein>
<evidence type="ECO:0000313" key="3">
    <source>
        <dbReference type="Proteomes" id="UP000050277"/>
    </source>
</evidence>
<comment type="caution">
    <text evidence="2">The sequence shown here is derived from an EMBL/GenBank/DDBJ whole genome shotgun (WGS) entry which is preliminary data.</text>
</comment>
<reference evidence="2 3" key="1">
    <citation type="submission" date="2015-07" db="EMBL/GenBank/DDBJ databases">
        <title>Whole genome sequence of Herpetosiphon geysericola DSM 7119.</title>
        <authorList>
            <person name="Hemp J."/>
            <person name="Ward L.M."/>
            <person name="Pace L.A."/>
            <person name="Fischer W.W."/>
        </authorList>
    </citation>
    <scope>NUCLEOTIDE SEQUENCE [LARGE SCALE GENOMIC DNA]</scope>
    <source>
        <strain evidence="2 3">DSM 7119</strain>
    </source>
</reference>
<name>A0A0P6Z3C6_9CHLR</name>
<dbReference type="AlphaFoldDB" id="A0A0P6Z3C6"/>
<organism evidence="2 3">
    <name type="scientific">Herpetosiphon geysericola</name>
    <dbReference type="NCBI Taxonomy" id="70996"/>
    <lineage>
        <taxon>Bacteria</taxon>
        <taxon>Bacillati</taxon>
        <taxon>Chloroflexota</taxon>
        <taxon>Chloroflexia</taxon>
        <taxon>Herpetosiphonales</taxon>
        <taxon>Herpetosiphonaceae</taxon>
        <taxon>Herpetosiphon</taxon>
    </lineage>
</organism>
<accession>A0A0P6Z3C6</accession>
<keyword evidence="1" id="KW-0812">Transmembrane</keyword>
<dbReference type="RefSeq" id="WP_054532502.1">
    <property type="nucleotide sequence ID" value="NZ_LGKP01000003.1"/>
</dbReference>
<dbReference type="Proteomes" id="UP000050277">
    <property type="component" value="Unassembled WGS sequence"/>
</dbReference>
<keyword evidence="1" id="KW-1133">Transmembrane helix</keyword>
<evidence type="ECO:0000313" key="2">
    <source>
        <dbReference type="EMBL" id="KPL91915.1"/>
    </source>
</evidence>
<dbReference type="EMBL" id="LGKP01000003">
    <property type="protein sequence ID" value="KPL91915.1"/>
    <property type="molecule type" value="Genomic_DNA"/>
</dbReference>
<proteinExistence type="predicted"/>
<gene>
    <name evidence="2" type="ORF">SE18_00740</name>
</gene>
<dbReference type="PROSITE" id="PS51257">
    <property type="entry name" value="PROKAR_LIPOPROTEIN"/>
    <property type="match status" value="1"/>
</dbReference>